<dbReference type="SMART" id="SM00054">
    <property type="entry name" value="EFh"/>
    <property type="match status" value="11"/>
</dbReference>
<feature type="domain" description="EF-hand" evidence="3">
    <location>
        <begin position="2004"/>
        <end position="2039"/>
    </location>
</feature>
<dbReference type="OMA" id="HNGRCFR"/>
<feature type="region of interest" description="Disordered" evidence="2">
    <location>
        <begin position="642"/>
        <end position="771"/>
    </location>
</feature>
<feature type="compositionally biased region" description="Basic and acidic residues" evidence="2">
    <location>
        <begin position="1470"/>
        <end position="1480"/>
    </location>
</feature>
<feature type="region of interest" description="Disordered" evidence="2">
    <location>
        <begin position="1459"/>
        <end position="1492"/>
    </location>
</feature>
<evidence type="ECO:0000259" key="3">
    <source>
        <dbReference type="PROSITE" id="PS50222"/>
    </source>
</evidence>
<dbReference type="OrthoDB" id="189571at2759"/>
<feature type="domain" description="EF-hand" evidence="3">
    <location>
        <begin position="1291"/>
        <end position="1326"/>
    </location>
</feature>
<feature type="domain" description="EF-hand" evidence="3">
    <location>
        <begin position="2142"/>
        <end position="2177"/>
    </location>
</feature>
<evidence type="ECO:0000256" key="2">
    <source>
        <dbReference type="SAM" id="MobiDB-lite"/>
    </source>
</evidence>
<dbReference type="Pfam" id="PF26190">
    <property type="entry name" value="Ig_NPHP4_1st"/>
    <property type="match status" value="1"/>
</dbReference>
<feature type="compositionally biased region" description="Basic residues" evidence="2">
    <location>
        <begin position="756"/>
        <end position="765"/>
    </location>
</feature>
<evidence type="ECO:0000313" key="4">
    <source>
        <dbReference type="EMBL" id="CBN76495.1"/>
    </source>
</evidence>
<feature type="compositionally biased region" description="Low complexity" evidence="2">
    <location>
        <begin position="1921"/>
        <end position="1943"/>
    </location>
</feature>
<feature type="domain" description="EF-hand" evidence="3">
    <location>
        <begin position="1510"/>
        <end position="1545"/>
    </location>
</feature>
<dbReference type="InterPro" id="IPR029775">
    <property type="entry name" value="NPHP4"/>
</dbReference>
<name>D8LAY6_ECTSI</name>
<proteinExistence type="predicted"/>
<dbReference type="PANTHER" id="PTHR31043:SF3">
    <property type="entry name" value="NEPHROCYSTIN-4"/>
    <property type="match status" value="1"/>
</dbReference>
<dbReference type="Pfam" id="PF26015">
    <property type="entry name" value="Ig_NPH4_3rd"/>
    <property type="match status" value="1"/>
</dbReference>
<dbReference type="PROSITE" id="PS00018">
    <property type="entry name" value="EF_HAND_1"/>
    <property type="match status" value="4"/>
</dbReference>
<sequence>MGLSGSGSTKPRTRAEVKEQGRVREWASFCRRKTYLSLEDLSLEERPRVARKGAVTPFSLQLMRVEGWRVPSVLVDRASAAGHGLRFSVSVSFYHAGSKRFYGDTFMGELLDEEDEERVEVVSERRQSTFSSGMKGRSRKQRGRSKPKNNRSKNNSSSRRQGRGGDTNDDDSDDRDDDDEDQEMEVATRHEELLYWYTGFEDPNCIAVVELVATVMDTENGVQEGQYGCGWTFIQFFGPNEPEAVQHRDVYHGSPRNLLFFEQGDWGSVGETVIPGCSLWFTLSVWEGLLKARHLFRPDEIVSAVDVLPGTQTKQITVPGKPAKFGPFLGLKIDEVSKAPSRRRRGGAGASREGMAWNMSPVRPRLAASFEFRLSALQVIIPGRQGYERDLLKHLGEDVPDQEIVKTTTHQHTLGFSTTQREVVTPSSGGGGSGRGEGRGGGGGNRAKIVDRRAKIGFHNGHTLVLPHEWVESHLEETNETDVLMLPEEVSSLSVDGYVPHPLFALVVLIEYTIRTRPKAAGGGRGGGGGGRARKGDPLAQAQAELSHAALPVVVGMQVFLPHDGKRLRLRNTPRGEENMDISLRLAADKKVRLVTTELVYTNKNHLLDEAHGGASDGEDGRGPKMVYFDLKAFDSHGKRLQDETPASADESPLEADWGPPKQEAVESSNGTASSSVESTSSSSESSTESSSSSSSSSSSQSETPAPKTRKPTPPTRRKKPAKVKRKRPPQQDSSSDDSDSVTSSLVKGDSDSSFLRRRPKKRNAHVQATDKGWDAWRNSIKVPRRSESLMGQTLQAPLHVEASAQTAVIPDHEPGLGFSGPPAVTVGGFAPLPQGLSRASRTRLSRHGFTDVMKDTVDSFAQTSGFDPLRRQNIPIDLDLEVTDPLAKHEVTLQFAAFRGLSSGGSGGDRTDNSSHRSVGGGADVWHEGGGDMVSSMPTSLYFTYQFYTCLPTRTERMLLRPDGPKDRLYQAEGGGVSRLSILVRDGRYGRDEPSLGLRHSIDTTMMQPFEAHAFATYMAGSTLFVDVWDADALMHIGTLAMPLRELMRQQKGVVKTAMEYEIVASTAAADNSGSGSGVAVKHGAVGKGPVVGLIQVRARPLADTNPEILKYMEAVSGPSSGGGMAISSLGRRGRGDPDADSMGYDELMLLVRRFRGSAKGRVWYSGPLLKLLDVPGRKQLEQRLVRAVERSERSGLGLAEAFREMDQNRTGEISTHELEEVFWGMLSPGEMAREHLRALVKGMDPGATGKIGLRELVTFVSARQGGGGVGKAAKAAETGLKRALARAELGGSSVEEAFSLLDKKGTDSVSHADFWEAVRDLGGVPGLVKSDLDPLLRRLDTAGDGRVSLPALMRWAERKVLSSSAVENAARKKIFKAEAVALRDGQKGAVPIEEAFAAAGDLCDAIKVLRNVHLTPRETAALSRRCEKAGGRGIDVPAALLFFGRDVHLQSKPLEDVIEPSGSVGSQENRESQGETLRENLQQAEDEEERLASEVERTLKNIVMKAESMGTSLAEVFGVFDKDGSGFITAAELEEGLRELRVFDAVPRDQVISLARKLKSSSSFSGRDNGVDSELVVSAEEFVRFVGGEYEVTEAAQGRLRRVLQLAEEREGVTLEAAFGALDKNGTGSISTADLEEGLRQLKVFDGMSKEQASLATRRFDQNGDGVISLSDFLAFAGKPYSANDRPLEAKLRRVLLKAESMGVSMEEAFKHFDKDGCGSITAQGFSTGLQEMGVFKEFSKEEIVEVVSSFGGDEDGAVSLPKFLRFLGKEYGRGADGKSGGAWPGAGGGRSLAGRLRLILKKAHELGTPLSASFEGFGADGSGRLSVQQLHAALKDIGQFRWTTLGEVKGFIRLLQEDEAEVDAARRTSSSDSEVFLTLPALEAFVEGGDAFLARKERAALARRQSQEVLLAKEHAGAEAAAASPTQARSGAASASRTRANSWFAGENTTAADADGSSGAYGKGAENERELLERLRVVLARAAGKASRDGEDSDGCGGASLDDDGVRGHLDSFDVDGDGVLRPEELVASLRSLGARGGEFHGRKGVNAILSLFRDGTERPAAGAQIGASVVKIAWWFAEQTSSKTASAGAAAEHSGGESPSNVRSGMLRGEPGGDRVRAETSRVGAGEALRRAVGIAEAKGTTMERTFARLDDDGDGFITLRQLLRGLDQLGVFKMASRDDVLDALDELDAERQSSPPSSGRKGGESKHGGGDSGTGGVDLVAFIRLMRHRPRQALGAEETSGSDIAQQEEKSAENEQEATYEYSLDPDTKAAEKKLRRVVAKQVWAGTGSISQQVRLGVDVEGVFRRHDPDQSGSILRSDFVQAVMELGVGLLDSSNSRHGNRLAGSTSTADPVRRRQLGQLARAKGPVERRLMRMRQTKRGFLCGGRQTDRGVGEAKGDEHAVDSFEGGDESLALIQWYREGQKKSMVRHILATSLTTEYNLFFAFASPLFFEHPLRNPFNHEERFRVDLDDHQLRVVTGTSEWAYLRRHVSPCVGDLGDSPVETDFFDVDPQRGVEITLMAHEVVFIPFAFLCLEPRGLTPAPSTPPRPKRSSRGRAGGTDEGRASRTSMEGGAGTAERSVVVAFVSTSHGHVVSVLQVHLQRREFVVNRTFRFYQSEGEILKRYVKGSTPLFCGGNRFVSRGAGGGYAADVPHYPFYCSTVKDWMGFALCRKLHSVFTRPMALYALGRDNVVLCLYCIFCLVDFPKLPCAWICRSIQLLPGGAPEHRLSKRGKGSLGVGRVSREPYGVSEDGGAKYIHCVEEADHQQGADDKGRAGGGVVIEWARRAAAMGGGAAGGDDVQEVLVKCRVGQFPSRKGFYLLVYDDHYQGSLYETWHVIVQARLRMDVHSLLGQQSPADLIVRGDRYSRKVRAFSSCPAEVSFEPANAFQLVPGAYNRVELRFRPLSTGSRKIHVHLVDVDSMEIVGAWLATATAMPPVITKSYDVELPLGRACHKRIAYSNPWNTTRLFRLASSDPRILRPRYESLEVAGGGTGFLRLWFAAPGGTNVRKEAFLFVNDSEGQNEECLLICMRGG</sequence>
<feature type="region of interest" description="Disordered" evidence="2">
    <location>
        <begin position="903"/>
        <end position="925"/>
    </location>
</feature>
<dbReference type="GO" id="GO:0097730">
    <property type="term" value="C:non-motile cilium"/>
    <property type="evidence" value="ECO:0007669"/>
    <property type="project" value="InterPro"/>
</dbReference>
<dbReference type="Gene3D" id="1.10.238.10">
    <property type="entry name" value="EF-hand"/>
    <property type="match status" value="6"/>
</dbReference>
<feature type="region of interest" description="Disordered" evidence="2">
    <location>
        <begin position="2546"/>
        <end position="2581"/>
    </location>
</feature>
<dbReference type="GO" id="GO:0005856">
    <property type="term" value="C:cytoskeleton"/>
    <property type="evidence" value="ECO:0007669"/>
    <property type="project" value="InterPro"/>
</dbReference>
<dbReference type="Proteomes" id="UP000002630">
    <property type="component" value="Linkage Group LG01"/>
</dbReference>
<dbReference type="InterPro" id="IPR002048">
    <property type="entry name" value="EF_hand_dom"/>
</dbReference>
<dbReference type="InParanoid" id="D8LAY6"/>
<dbReference type="GO" id="GO:0005509">
    <property type="term" value="F:calcium ion binding"/>
    <property type="evidence" value="ECO:0007669"/>
    <property type="project" value="InterPro"/>
</dbReference>
<feature type="compositionally biased region" description="Basic and acidic residues" evidence="2">
    <location>
        <begin position="2115"/>
        <end position="2124"/>
    </location>
</feature>
<organism evidence="4 5">
    <name type="scientific">Ectocarpus siliculosus</name>
    <name type="common">Brown alga</name>
    <name type="synonym">Conferva siliculosa</name>
    <dbReference type="NCBI Taxonomy" id="2880"/>
    <lineage>
        <taxon>Eukaryota</taxon>
        <taxon>Sar</taxon>
        <taxon>Stramenopiles</taxon>
        <taxon>Ochrophyta</taxon>
        <taxon>PX clade</taxon>
        <taxon>Phaeophyceae</taxon>
        <taxon>Ectocarpales</taxon>
        <taxon>Ectocarpaceae</taxon>
        <taxon>Ectocarpus</taxon>
    </lineage>
</organism>
<dbReference type="SUPFAM" id="SSF47473">
    <property type="entry name" value="EF-hand"/>
    <property type="match status" value="4"/>
</dbReference>
<evidence type="ECO:0000256" key="1">
    <source>
        <dbReference type="ARBA" id="ARBA00022837"/>
    </source>
</evidence>
<dbReference type="GO" id="GO:0090090">
    <property type="term" value="P:negative regulation of canonical Wnt signaling pathway"/>
    <property type="evidence" value="ECO:0007669"/>
    <property type="project" value="InterPro"/>
</dbReference>
<feature type="compositionally biased region" description="Low complexity" evidence="2">
    <location>
        <begin position="2090"/>
        <end position="2102"/>
    </location>
</feature>
<dbReference type="InterPro" id="IPR058765">
    <property type="entry name" value="NPHP4_C2-like"/>
</dbReference>
<feature type="region of interest" description="Disordered" evidence="2">
    <location>
        <begin position="419"/>
        <end position="447"/>
    </location>
</feature>
<dbReference type="Pfam" id="PF26187">
    <property type="entry name" value="Ig_NPHP4_4th"/>
    <property type="match status" value="1"/>
</dbReference>
<feature type="compositionally biased region" description="Gly residues" evidence="2">
    <location>
        <begin position="428"/>
        <end position="445"/>
    </location>
</feature>
<dbReference type="PANTHER" id="PTHR31043">
    <property type="entry name" value="NEPHROCYSTIN-4"/>
    <property type="match status" value="1"/>
</dbReference>
<feature type="compositionally biased region" description="Acidic residues" evidence="2">
    <location>
        <begin position="167"/>
        <end position="184"/>
    </location>
</feature>
<dbReference type="EMBL" id="FN647682">
    <property type="protein sequence ID" value="CBN76495.1"/>
    <property type="molecule type" value="Genomic_DNA"/>
</dbReference>
<reference evidence="4 5" key="1">
    <citation type="journal article" date="2010" name="Nature">
        <title>The Ectocarpus genome and the independent evolution of multicellularity in brown algae.</title>
        <authorList>
            <person name="Cock J.M."/>
            <person name="Sterck L."/>
            <person name="Rouze P."/>
            <person name="Scornet D."/>
            <person name="Allen A.E."/>
            <person name="Amoutzias G."/>
            <person name="Anthouard V."/>
            <person name="Artiguenave F."/>
            <person name="Aury J.M."/>
            <person name="Badger J.H."/>
            <person name="Beszteri B."/>
            <person name="Billiau K."/>
            <person name="Bonnet E."/>
            <person name="Bothwell J.H."/>
            <person name="Bowler C."/>
            <person name="Boyen C."/>
            <person name="Brownlee C."/>
            <person name="Carrano C.J."/>
            <person name="Charrier B."/>
            <person name="Cho G.Y."/>
            <person name="Coelho S.M."/>
            <person name="Collen J."/>
            <person name="Corre E."/>
            <person name="Da Silva C."/>
            <person name="Delage L."/>
            <person name="Delaroque N."/>
            <person name="Dittami S.M."/>
            <person name="Doulbeau S."/>
            <person name="Elias M."/>
            <person name="Farnham G."/>
            <person name="Gachon C.M."/>
            <person name="Gschloessl B."/>
            <person name="Heesch S."/>
            <person name="Jabbari K."/>
            <person name="Jubin C."/>
            <person name="Kawai H."/>
            <person name="Kimura K."/>
            <person name="Kloareg B."/>
            <person name="Kupper F.C."/>
            <person name="Lang D."/>
            <person name="Le Bail A."/>
            <person name="Leblanc C."/>
            <person name="Lerouge P."/>
            <person name="Lohr M."/>
            <person name="Lopez P.J."/>
            <person name="Martens C."/>
            <person name="Maumus F."/>
            <person name="Michel G."/>
            <person name="Miranda-Saavedra D."/>
            <person name="Morales J."/>
            <person name="Moreau H."/>
            <person name="Motomura T."/>
            <person name="Nagasato C."/>
            <person name="Napoli C.A."/>
            <person name="Nelson D.R."/>
            <person name="Nyvall-Collen P."/>
            <person name="Peters A.F."/>
            <person name="Pommier C."/>
            <person name="Potin P."/>
            <person name="Poulain J."/>
            <person name="Quesneville H."/>
            <person name="Read B."/>
            <person name="Rensing S.A."/>
            <person name="Ritter A."/>
            <person name="Rousvoal S."/>
            <person name="Samanta M."/>
            <person name="Samson G."/>
            <person name="Schroeder D.C."/>
            <person name="Segurens B."/>
            <person name="Strittmatter M."/>
            <person name="Tonon T."/>
            <person name="Tregear J.W."/>
            <person name="Valentin K."/>
            <person name="von Dassow P."/>
            <person name="Yamagishi T."/>
            <person name="Van de Peer Y."/>
            <person name="Wincker P."/>
        </authorList>
    </citation>
    <scope>NUCLEOTIDE SEQUENCE [LARGE SCALE GENOMIC DNA]</scope>
    <source>
        <strain evidence="5">Ec32 / CCAP1310/4</strain>
    </source>
</reference>
<feature type="region of interest" description="Disordered" evidence="2">
    <location>
        <begin position="2237"/>
        <end position="2270"/>
    </location>
</feature>
<feature type="region of interest" description="Disordered" evidence="2">
    <location>
        <begin position="1921"/>
        <end position="1967"/>
    </location>
</feature>
<keyword evidence="5" id="KW-1185">Reference proteome</keyword>
<dbReference type="InterPro" id="IPR058686">
    <property type="entry name" value="Ig_NPHP4_3rd"/>
</dbReference>
<feature type="compositionally biased region" description="Basic residues" evidence="2">
    <location>
        <begin position="136"/>
        <end position="151"/>
    </location>
</feature>
<keyword evidence="1" id="KW-0106">Calcium</keyword>
<feature type="domain" description="EF-hand" evidence="3">
    <location>
        <begin position="1612"/>
        <end position="1647"/>
    </location>
</feature>
<feature type="domain" description="EF-hand" evidence="3">
    <location>
        <begin position="1703"/>
        <end position="1738"/>
    </location>
</feature>
<dbReference type="EMBL" id="FN649726">
    <property type="protein sequence ID" value="CBN76495.1"/>
    <property type="molecule type" value="Genomic_DNA"/>
</dbReference>
<feature type="compositionally biased region" description="Basic residues" evidence="2">
    <location>
        <begin position="708"/>
        <end position="729"/>
    </location>
</feature>
<accession>D8LAY6</accession>
<feature type="compositionally biased region" description="Low complexity" evidence="2">
    <location>
        <begin position="667"/>
        <end position="707"/>
    </location>
</feature>
<feature type="domain" description="EF-hand" evidence="3">
    <location>
        <begin position="1195"/>
        <end position="1230"/>
    </location>
</feature>
<dbReference type="PROSITE" id="PS50222">
    <property type="entry name" value="EF_HAND_2"/>
    <property type="match status" value="8"/>
</dbReference>
<gene>
    <name evidence="4" type="ORF">Esi_0000_0094</name>
</gene>
<dbReference type="InterPro" id="IPR058685">
    <property type="entry name" value="Ig_NPHP4_4th"/>
</dbReference>
<feature type="compositionally biased region" description="Low complexity" evidence="2">
    <location>
        <begin position="1952"/>
        <end position="1963"/>
    </location>
</feature>
<dbReference type="STRING" id="2880.D8LAY6"/>
<feature type="region of interest" description="Disordered" evidence="2">
    <location>
        <begin position="121"/>
        <end position="184"/>
    </location>
</feature>
<dbReference type="Pfam" id="PF13202">
    <property type="entry name" value="EF-hand_5"/>
    <property type="match status" value="2"/>
</dbReference>
<dbReference type="InterPro" id="IPR058687">
    <property type="entry name" value="Ig_NPHP4_1st"/>
</dbReference>
<dbReference type="InterPro" id="IPR011992">
    <property type="entry name" value="EF-hand-dom_pair"/>
</dbReference>
<evidence type="ECO:0000313" key="5">
    <source>
        <dbReference type="Proteomes" id="UP000002630"/>
    </source>
</evidence>
<dbReference type="Pfam" id="PF26186">
    <property type="entry name" value="NPHP4_C2_3rd"/>
    <property type="match status" value="1"/>
</dbReference>
<dbReference type="InterPro" id="IPR018247">
    <property type="entry name" value="EF_Hand_1_Ca_BS"/>
</dbReference>
<feature type="region of interest" description="Disordered" evidence="2">
    <location>
        <begin position="2090"/>
        <end position="2127"/>
    </location>
</feature>
<feature type="region of interest" description="Disordered" evidence="2">
    <location>
        <begin position="2193"/>
        <end position="2220"/>
    </location>
</feature>
<feature type="domain" description="EF-hand" evidence="3">
    <location>
        <begin position="2300"/>
        <end position="2335"/>
    </location>
</feature>
<dbReference type="Pfam" id="PF13499">
    <property type="entry name" value="EF-hand_7"/>
    <property type="match status" value="1"/>
</dbReference>
<protein>
    <submittedName>
        <fullName evidence="4">Nephroretinin 4</fullName>
    </submittedName>
</protein>
<dbReference type="CDD" id="cd00051">
    <property type="entry name" value="EFh"/>
    <property type="match status" value="2"/>
</dbReference>
<dbReference type="eggNOG" id="KOG0027">
    <property type="taxonomic scope" value="Eukaryota"/>
</dbReference>